<dbReference type="AlphaFoldDB" id="A0A1H9ZI49"/>
<organism evidence="2 3">
    <name type="scientific">Hymenobacter actinosclerus</name>
    <dbReference type="NCBI Taxonomy" id="82805"/>
    <lineage>
        <taxon>Bacteria</taxon>
        <taxon>Pseudomonadati</taxon>
        <taxon>Bacteroidota</taxon>
        <taxon>Cytophagia</taxon>
        <taxon>Cytophagales</taxon>
        <taxon>Hymenobacteraceae</taxon>
        <taxon>Hymenobacter</taxon>
    </lineage>
</organism>
<name>A0A1H9ZI49_9BACT</name>
<evidence type="ECO:0000256" key="1">
    <source>
        <dbReference type="SAM" id="SignalP"/>
    </source>
</evidence>
<evidence type="ECO:0000313" key="2">
    <source>
        <dbReference type="EMBL" id="SES81353.1"/>
    </source>
</evidence>
<dbReference type="SUPFAM" id="SSF63829">
    <property type="entry name" value="Calcium-dependent phosphotriesterase"/>
    <property type="match status" value="2"/>
</dbReference>
<sequence length="554" mass="56384">MPFFTLPGRLAASFAGLLLTATSAAVAQPTVAPPWTSVRAVGAGANMATGTTVVAADAEGNLYQAGTFSNTTTVGGVTLVSQGGPDGFLAKYTADGTVLWVRQLGSAGADGAAAVVVDAAGNAYVMGAFVGNIDLGSGLALSSRGTTQSKTFCIRYSPQGAPQWVQQSNDFNYSAGSGLALDASGHLYLTGAMTGYFVLGTTPLTSPDNFTSNTAYLARLNAATGQVETLRAAFSYGPNDYRLPLLAATPAGRVYLLPHFTVGLQLPGGGTLGSLGQLDAAVLCYAPDGRLEWARQLGSPQPDDVRQAAADAAGNLYVVGHSQGSVRAGLFTLPNNGSSDGFLLKYDPTGEVQWAQTVNSPDDDRLLALTLGPGGAPYVTGYFSKTITVGSQKLTSSGQSDVLVAAYSPEGQVRWTQQAGGPGPDYGTGLGLGPNGAVQVLGSYSSPAAFGQLTLSTPAAGSFVALLGATVLGTPAARPLALLLAPNPANGRVRLRGLPAGRPVEVFDGLGRRVRTALLAPDASFSVRGLTPGLYVVQTTDALGQPYAGRLAVE</sequence>
<dbReference type="PANTHER" id="PTHR35580">
    <property type="entry name" value="CELL SURFACE GLYCOPROTEIN (S-LAYER PROTEIN)-LIKE PROTEIN"/>
    <property type="match status" value="1"/>
</dbReference>
<dbReference type="InterPro" id="IPR052918">
    <property type="entry name" value="Motility_Chemotaxis_Reg"/>
</dbReference>
<dbReference type="EMBL" id="FOHS01000001">
    <property type="protein sequence ID" value="SES81353.1"/>
    <property type="molecule type" value="Genomic_DNA"/>
</dbReference>
<feature type="chain" id="PRO_5011480688" evidence="1">
    <location>
        <begin position="28"/>
        <end position="554"/>
    </location>
</feature>
<protein>
    <submittedName>
        <fullName evidence="2">Por secretion system C-terminal sorting domain-containing protein</fullName>
    </submittedName>
</protein>
<keyword evidence="1" id="KW-0732">Signal</keyword>
<accession>A0A1H9ZI49</accession>
<proteinExistence type="predicted"/>
<dbReference type="STRING" id="82805.SAMN04487998_0341"/>
<dbReference type="OrthoDB" id="610424at2"/>
<dbReference type="Gene3D" id="2.80.10.50">
    <property type="match status" value="1"/>
</dbReference>
<dbReference type="PANTHER" id="PTHR35580:SF1">
    <property type="entry name" value="PHYTASE-LIKE DOMAIN-CONTAINING PROTEIN"/>
    <property type="match status" value="1"/>
</dbReference>
<feature type="signal peptide" evidence="1">
    <location>
        <begin position="1"/>
        <end position="27"/>
    </location>
</feature>
<gene>
    <name evidence="2" type="ORF">SAMN04487998_0341</name>
</gene>
<dbReference type="Proteomes" id="UP000198697">
    <property type="component" value="Unassembled WGS sequence"/>
</dbReference>
<keyword evidence="3" id="KW-1185">Reference proteome</keyword>
<evidence type="ECO:0000313" key="3">
    <source>
        <dbReference type="Proteomes" id="UP000198697"/>
    </source>
</evidence>
<dbReference type="RefSeq" id="WP_092767648.1">
    <property type="nucleotide sequence ID" value="NZ_FOHS01000001.1"/>
</dbReference>
<reference evidence="3" key="1">
    <citation type="submission" date="2016-10" db="EMBL/GenBank/DDBJ databases">
        <authorList>
            <person name="Varghese N."/>
            <person name="Submissions S."/>
        </authorList>
    </citation>
    <scope>NUCLEOTIDE SEQUENCE [LARGE SCALE GENOMIC DNA]</scope>
    <source>
        <strain evidence="3">DSM 15310</strain>
    </source>
</reference>